<name>E1SSR0_FERBD</name>
<dbReference type="PRINTS" id="PR00598">
    <property type="entry name" value="HTHMARR"/>
</dbReference>
<dbReference type="Gene3D" id="1.10.10.10">
    <property type="entry name" value="Winged helix-like DNA-binding domain superfamily/Winged helix DNA-binding domain"/>
    <property type="match status" value="1"/>
</dbReference>
<dbReference type="Pfam" id="PF12802">
    <property type="entry name" value="MarR_2"/>
    <property type="match status" value="1"/>
</dbReference>
<dbReference type="SUPFAM" id="SSF46785">
    <property type="entry name" value="Winged helix' DNA-binding domain"/>
    <property type="match status" value="1"/>
</dbReference>
<dbReference type="InterPro" id="IPR000835">
    <property type="entry name" value="HTH_MarR-typ"/>
</dbReference>
<dbReference type="Proteomes" id="UP000006683">
    <property type="component" value="Chromosome"/>
</dbReference>
<reference evidence="2 3" key="1">
    <citation type="journal article" date="2010" name="Stand. Genomic Sci.">
        <title>Complete genome sequence of Ferrimonas balearica type strain (PAT).</title>
        <authorList>
            <person name="Nolan M."/>
            <person name="Sikorski J."/>
            <person name="Davenport K."/>
            <person name="Lucas S."/>
            <person name="Glavina Del Rio T."/>
            <person name="Tice H."/>
            <person name="Cheng J."/>
            <person name="Goodwin L."/>
            <person name="Pitluck S."/>
            <person name="Liolios K."/>
            <person name="Ivanova N."/>
            <person name="Mavromatis K."/>
            <person name="Ovchinnikova G."/>
            <person name="Pati A."/>
            <person name="Chen A."/>
            <person name="Palaniappan K."/>
            <person name="Land M."/>
            <person name="Hauser L."/>
            <person name="Chang Y."/>
            <person name="Jeffries C."/>
            <person name="Tapia R."/>
            <person name="Brettin T."/>
            <person name="Detter J."/>
            <person name="Han C."/>
            <person name="Yasawong M."/>
            <person name="Rohde M."/>
            <person name="Tindall B."/>
            <person name="Goker M."/>
            <person name="Woyke T."/>
            <person name="Bristow J."/>
            <person name="Eisen J."/>
            <person name="Markowitz V."/>
            <person name="Hugenholtz P."/>
            <person name="Kyrpides N."/>
            <person name="Klenk H."/>
            <person name="Lapidus A."/>
        </authorList>
    </citation>
    <scope>NUCLEOTIDE SEQUENCE [LARGE SCALE GENOMIC DNA]</scope>
    <source>
        <strain evidence="3">DSM 9799 / CCM 4581 / KCTC 23876 / PAT</strain>
    </source>
</reference>
<dbReference type="KEGG" id="fbl:Fbal_2862"/>
<dbReference type="GO" id="GO:0003700">
    <property type="term" value="F:DNA-binding transcription factor activity"/>
    <property type="evidence" value="ECO:0007669"/>
    <property type="project" value="InterPro"/>
</dbReference>
<organism evidence="2 3">
    <name type="scientific">Ferrimonas balearica (strain DSM 9799 / CCM 4581 / KCTC 23876 / PAT)</name>
    <dbReference type="NCBI Taxonomy" id="550540"/>
    <lineage>
        <taxon>Bacteria</taxon>
        <taxon>Pseudomonadati</taxon>
        <taxon>Pseudomonadota</taxon>
        <taxon>Gammaproteobacteria</taxon>
        <taxon>Alteromonadales</taxon>
        <taxon>Ferrimonadaceae</taxon>
        <taxon>Ferrimonas</taxon>
    </lineage>
</organism>
<dbReference type="PANTHER" id="PTHR33164:SF57">
    <property type="entry name" value="MARR-FAMILY TRANSCRIPTIONAL REGULATOR"/>
    <property type="match status" value="1"/>
</dbReference>
<dbReference type="STRING" id="550540.Fbal_2862"/>
<dbReference type="eggNOG" id="COG1846">
    <property type="taxonomic scope" value="Bacteria"/>
</dbReference>
<dbReference type="RefSeq" id="WP_013346370.1">
    <property type="nucleotide sequence ID" value="NC_014541.1"/>
</dbReference>
<sequence>MSASHSPLQLQRFIPYRLADLAHRLSQELSAIYAEPPFAISIAEWRVLAQLAEHPALTSKTLGQLTGMDKTKVSRAVQRLAERNLLAQQRDENDQRQRYLRLSESGQALYQQLAPHALDWEQRRLAALDPQERQQLLALLDKLDQAEPRT</sequence>
<dbReference type="SMART" id="SM00347">
    <property type="entry name" value="HTH_MARR"/>
    <property type="match status" value="1"/>
</dbReference>
<gene>
    <name evidence="2" type="ordered locus">Fbal_2862</name>
</gene>
<dbReference type="PROSITE" id="PS50995">
    <property type="entry name" value="HTH_MARR_2"/>
    <property type="match status" value="1"/>
</dbReference>
<dbReference type="GO" id="GO:0006950">
    <property type="term" value="P:response to stress"/>
    <property type="evidence" value="ECO:0007669"/>
    <property type="project" value="TreeGrafter"/>
</dbReference>
<dbReference type="AlphaFoldDB" id="E1SSR0"/>
<dbReference type="InterPro" id="IPR036390">
    <property type="entry name" value="WH_DNA-bd_sf"/>
</dbReference>
<protein>
    <submittedName>
        <fullName evidence="2">Transcriptional regulator, MarR family</fullName>
    </submittedName>
</protein>
<feature type="domain" description="HTH marR-type" evidence="1">
    <location>
        <begin position="11"/>
        <end position="145"/>
    </location>
</feature>
<evidence type="ECO:0000259" key="1">
    <source>
        <dbReference type="PROSITE" id="PS50995"/>
    </source>
</evidence>
<dbReference type="InterPro" id="IPR039422">
    <property type="entry name" value="MarR/SlyA-like"/>
</dbReference>
<dbReference type="OrthoDB" id="8906692at2"/>
<proteinExistence type="predicted"/>
<accession>E1SSR0</accession>
<dbReference type="InterPro" id="IPR036388">
    <property type="entry name" value="WH-like_DNA-bd_sf"/>
</dbReference>
<dbReference type="HOGENOM" id="CLU_083287_8_0_6"/>
<evidence type="ECO:0000313" key="2">
    <source>
        <dbReference type="EMBL" id="ADN77064.1"/>
    </source>
</evidence>
<dbReference type="PANTHER" id="PTHR33164">
    <property type="entry name" value="TRANSCRIPTIONAL REGULATOR, MARR FAMILY"/>
    <property type="match status" value="1"/>
</dbReference>
<dbReference type="EMBL" id="CP002209">
    <property type="protein sequence ID" value="ADN77064.1"/>
    <property type="molecule type" value="Genomic_DNA"/>
</dbReference>
<evidence type="ECO:0000313" key="3">
    <source>
        <dbReference type="Proteomes" id="UP000006683"/>
    </source>
</evidence>
<dbReference type="GeneID" id="67183086"/>
<keyword evidence="3" id="KW-1185">Reference proteome</keyword>